<feature type="transmembrane region" description="Helical" evidence="5">
    <location>
        <begin position="102"/>
        <end position="120"/>
    </location>
</feature>
<dbReference type="InterPro" id="IPR001902">
    <property type="entry name" value="SLC26A/SulP_fam"/>
</dbReference>
<comment type="caution">
    <text evidence="7">The sequence shown here is derived from an EMBL/GenBank/DDBJ whole genome shotgun (WGS) entry which is preliminary data.</text>
</comment>
<proteinExistence type="predicted"/>
<organism evidence="7 8">
    <name type="scientific">Lithospermum erythrorhizon</name>
    <name type="common">Purple gromwell</name>
    <name type="synonym">Lithospermum officinale var. erythrorhizon</name>
    <dbReference type="NCBI Taxonomy" id="34254"/>
    <lineage>
        <taxon>Eukaryota</taxon>
        <taxon>Viridiplantae</taxon>
        <taxon>Streptophyta</taxon>
        <taxon>Embryophyta</taxon>
        <taxon>Tracheophyta</taxon>
        <taxon>Spermatophyta</taxon>
        <taxon>Magnoliopsida</taxon>
        <taxon>eudicotyledons</taxon>
        <taxon>Gunneridae</taxon>
        <taxon>Pentapetalae</taxon>
        <taxon>asterids</taxon>
        <taxon>lamiids</taxon>
        <taxon>Boraginales</taxon>
        <taxon>Boraginaceae</taxon>
        <taxon>Boraginoideae</taxon>
        <taxon>Lithospermeae</taxon>
        <taxon>Lithospermum</taxon>
    </lineage>
</organism>
<keyword evidence="2 5" id="KW-0812">Transmembrane</keyword>
<feature type="transmembrane region" description="Helical" evidence="5">
    <location>
        <begin position="150"/>
        <end position="166"/>
    </location>
</feature>
<keyword evidence="8" id="KW-1185">Reference proteome</keyword>
<name>A0AAV3RP40_LITER</name>
<evidence type="ECO:0000256" key="2">
    <source>
        <dbReference type="ARBA" id="ARBA00022692"/>
    </source>
</evidence>
<dbReference type="GO" id="GO:0008271">
    <property type="term" value="F:secondary active sulfate transmembrane transporter activity"/>
    <property type="evidence" value="ECO:0007669"/>
    <property type="project" value="InterPro"/>
</dbReference>
<evidence type="ECO:0000313" key="7">
    <source>
        <dbReference type="EMBL" id="GAA0183097.1"/>
    </source>
</evidence>
<feature type="domain" description="SLC26A/SulP transporter" evidence="6">
    <location>
        <begin position="98"/>
        <end position="201"/>
    </location>
</feature>
<comment type="subcellular location">
    <subcellularLocation>
        <location evidence="1">Membrane</location>
        <topology evidence="1">Multi-pass membrane protein</topology>
    </subcellularLocation>
</comment>
<dbReference type="InterPro" id="IPR018045">
    <property type="entry name" value="S04_transporter_CS"/>
</dbReference>
<protein>
    <submittedName>
        <fullName evidence="7">Transporter</fullName>
    </submittedName>
</protein>
<evidence type="ECO:0000256" key="5">
    <source>
        <dbReference type="SAM" id="Phobius"/>
    </source>
</evidence>
<dbReference type="Proteomes" id="UP001454036">
    <property type="component" value="Unassembled WGS sequence"/>
</dbReference>
<reference evidence="7 8" key="1">
    <citation type="submission" date="2024-01" db="EMBL/GenBank/DDBJ databases">
        <title>The complete chloroplast genome sequence of Lithospermum erythrorhizon: insights into the phylogenetic relationship among Boraginaceae species and the maternal lineages of purple gromwells.</title>
        <authorList>
            <person name="Okada T."/>
            <person name="Watanabe K."/>
        </authorList>
    </citation>
    <scope>NUCLEOTIDE SEQUENCE [LARGE SCALE GENOMIC DNA]</scope>
</reference>
<dbReference type="AlphaFoldDB" id="A0AAV3RP40"/>
<evidence type="ECO:0000259" key="6">
    <source>
        <dbReference type="Pfam" id="PF00916"/>
    </source>
</evidence>
<dbReference type="PROSITE" id="PS01130">
    <property type="entry name" value="SLC26A"/>
    <property type="match status" value="1"/>
</dbReference>
<accession>A0AAV3RP40</accession>
<feature type="transmembrane region" description="Helical" evidence="5">
    <location>
        <begin position="178"/>
        <end position="204"/>
    </location>
</feature>
<evidence type="ECO:0000256" key="3">
    <source>
        <dbReference type="ARBA" id="ARBA00022989"/>
    </source>
</evidence>
<dbReference type="Pfam" id="PF00916">
    <property type="entry name" value="Sulfate_transp"/>
    <property type="match status" value="1"/>
</dbReference>
<sequence>MCPHSNEKEFSIDISRETNHHVTVCPDTAKQPLDIHHVCLPPKTTTFQRLKHKLSEIFFPDDPLFRFKNQTLLRKLILGLQYIFPIIEWIPNYSLKLFKSDLVAGVTIASLAIPQGISYAKLANLPPILGLYSSFVPPLIYSVFGSSRHLAVGPVSIASLVMGTMLREMVSPIDQTQLYLKLALTSTFFAGLFQASLGIFRYTITLTHSFKLNEHVDEF</sequence>
<gene>
    <name evidence="7" type="ORF">LIER_42342</name>
</gene>
<keyword evidence="4 5" id="KW-0472">Membrane</keyword>
<evidence type="ECO:0000313" key="8">
    <source>
        <dbReference type="Proteomes" id="UP001454036"/>
    </source>
</evidence>
<evidence type="ECO:0000256" key="1">
    <source>
        <dbReference type="ARBA" id="ARBA00004141"/>
    </source>
</evidence>
<dbReference type="InterPro" id="IPR011547">
    <property type="entry name" value="SLC26A/SulP_dom"/>
</dbReference>
<keyword evidence="3 5" id="KW-1133">Transmembrane helix</keyword>
<dbReference type="EMBL" id="BAABME010029020">
    <property type="protein sequence ID" value="GAA0183097.1"/>
    <property type="molecule type" value="Genomic_DNA"/>
</dbReference>
<dbReference type="PANTHER" id="PTHR11814">
    <property type="entry name" value="SULFATE TRANSPORTER"/>
    <property type="match status" value="1"/>
</dbReference>
<evidence type="ECO:0000256" key="4">
    <source>
        <dbReference type="ARBA" id="ARBA00023136"/>
    </source>
</evidence>
<dbReference type="GO" id="GO:0016020">
    <property type="term" value="C:membrane"/>
    <property type="evidence" value="ECO:0007669"/>
    <property type="project" value="UniProtKB-SubCell"/>
</dbReference>